<dbReference type="EMBL" id="CAKOGL010000016">
    <property type="protein sequence ID" value="CAH2096071.1"/>
    <property type="molecule type" value="Genomic_DNA"/>
</dbReference>
<evidence type="ECO:0000313" key="3">
    <source>
        <dbReference type="Proteomes" id="UP001153954"/>
    </source>
</evidence>
<evidence type="ECO:0000313" key="2">
    <source>
        <dbReference type="EMBL" id="CAH2096071.1"/>
    </source>
</evidence>
<dbReference type="Proteomes" id="UP001153954">
    <property type="component" value="Unassembled WGS sequence"/>
</dbReference>
<reference evidence="2" key="1">
    <citation type="submission" date="2022-03" db="EMBL/GenBank/DDBJ databases">
        <authorList>
            <person name="Tunstrom K."/>
        </authorList>
    </citation>
    <scope>NUCLEOTIDE SEQUENCE</scope>
</reference>
<evidence type="ECO:0000256" key="1">
    <source>
        <dbReference type="SAM" id="MobiDB-lite"/>
    </source>
</evidence>
<gene>
    <name evidence="2" type="ORF">EEDITHA_LOCUS11453</name>
</gene>
<comment type="caution">
    <text evidence="2">The sequence shown here is derived from an EMBL/GenBank/DDBJ whole genome shotgun (WGS) entry which is preliminary data.</text>
</comment>
<dbReference type="AlphaFoldDB" id="A0AAU9UAL4"/>
<accession>A0AAU9UAL4</accession>
<protein>
    <submittedName>
        <fullName evidence="2">Uncharacterized protein</fullName>
    </submittedName>
</protein>
<feature type="compositionally biased region" description="Polar residues" evidence="1">
    <location>
        <begin position="72"/>
        <end position="84"/>
    </location>
</feature>
<name>A0AAU9UAL4_EUPED</name>
<proteinExistence type="predicted"/>
<sequence length="120" mass="13648">MPNGAFVKVSSFTADAGAARSSDNRSLASRQTKVDGWQRSTRAPFHSPKTQSLPYHTSIYYRRQKKEERRTVSSATPGRTSQLGRHTRVGGIFVRLYRLYVYTTTSNHFRTLENSPSLHQ</sequence>
<keyword evidence="3" id="KW-1185">Reference proteome</keyword>
<feature type="region of interest" description="Disordered" evidence="1">
    <location>
        <begin position="15"/>
        <end position="85"/>
    </location>
</feature>
<organism evidence="2 3">
    <name type="scientific">Euphydryas editha</name>
    <name type="common">Edith's checkerspot</name>
    <dbReference type="NCBI Taxonomy" id="104508"/>
    <lineage>
        <taxon>Eukaryota</taxon>
        <taxon>Metazoa</taxon>
        <taxon>Ecdysozoa</taxon>
        <taxon>Arthropoda</taxon>
        <taxon>Hexapoda</taxon>
        <taxon>Insecta</taxon>
        <taxon>Pterygota</taxon>
        <taxon>Neoptera</taxon>
        <taxon>Endopterygota</taxon>
        <taxon>Lepidoptera</taxon>
        <taxon>Glossata</taxon>
        <taxon>Ditrysia</taxon>
        <taxon>Papilionoidea</taxon>
        <taxon>Nymphalidae</taxon>
        <taxon>Nymphalinae</taxon>
        <taxon>Euphydryas</taxon>
    </lineage>
</organism>